<dbReference type="EMBL" id="CP000750">
    <property type="protein sequence ID" value="ABS03377.1"/>
    <property type="molecule type" value="Genomic_DNA"/>
</dbReference>
<dbReference type="Proteomes" id="UP000001116">
    <property type="component" value="Chromosome"/>
</dbReference>
<keyword evidence="1" id="KW-0472">Membrane</keyword>
<dbReference type="PANTHER" id="PTHR35335">
    <property type="entry name" value="UPF0716 PROTEIN FXSA"/>
    <property type="match status" value="1"/>
</dbReference>
<dbReference type="KEGG" id="kra:Krad_1891"/>
<dbReference type="GO" id="GO:0016020">
    <property type="term" value="C:membrane"/>
    <property type="evidence" value="ECO:0007669"/>
    <property type="project" value="InterPro"/>
</dbReference>
<gene>
    <name evidence="2" type="ordered locus">Krad_1891</name>
</gene>
<dbReference type="eggNOG" id="COG3030">
    <property type="taxonomic scope" value="Bacteria"/>
</dbReference>
<dbReference type="STRING" id="266940.Krad_1891"/>
<sequence>MSARPAPRRGGAAGRRRWAWVPAGALLLLVVEVWLLVQLAHLAGGGWVLALLLVETAAGALVLRRAGREALEALRQGPAGPFGGSAPARRPGAVGNAVLVGLGGALLVLPGPISDVVGLLCLFPPTRRLLRRSFARLVRHRVEGLVRAGGGRVVTGDVVTGDDVVDGEVVDGEVVEDPRALGR</sequence>
<evidence type="ECO:0000313" key="2">
    <source>
        <dbReference type="EMBL" id="ABS03377.1"/>
    </source>
</evidence>
<dbReference type="NCBIfam" id="NF008528">
    <property type="entry name" value="PRK11463.1-2"/>
    <property type="match status" value="1"/>
</dbReference>
<dbReference type="AlphaFoldDB" id="A6W988"/>
<evidence type="ECO:0000313" key="3">
    <source>
        <dbReference type="Proteomes" id="UP000001116"/>
    </source>
</evidence>
<organism evidence="2 3">
    <name type="scientific">Kineococcus radiotolerans (strain ATCC BAA-149 / DSM 14245 / SRS30216)</name>
    <dbReference type="NCBI Taxonomy" id="266940"/>
    <lineage>
        <taxon>Bacteria</taxon>
        <taxon>Bacillati</taxon>
        <taxon>Actinomycetota</taxon>
        <taxon>Actinomycetes</taxon>
        <taxon>Kineosporiales</taxon>
        <taxon>Kineosporiaceae</taxon>
        <taxon>Kineococcus</taxon>
    </lineage>
</organism>
<dbReference type="RefSeq" id="WP_011981484.1">
    <property type="nucleotide sequence ID" value="NC_009664.2"/>
</dbReference>
<dbReference type="PANTHER" id="PTHR35335:SF1">
    <property type="entry name" value="UPF0716 PROTEIN FXSA"/>
    <property type="match status" value="1"/>
</dbReference>
<proteinExistence type="predicted"/>
<feature type="transmembrane region" description="Helical" evidence="1">
    <location>
        <begin position="18"/>
        <end position="37"/>
    </location>
</feature>
<protein>
    <submittedName>
        <fullName evidence="2">FxsA cytoplasmic membrane protein</fullName>
    </submittedName>
</protein>
<evidence type="ECO:0000256" key="1">
    <source>
        <dbReference type="SAM" id="Phobius"/>
    </source>
</evidence>
<keyword evidence="1" id="KW-1133">Transmembrane helix</keyword>
<dbReference type="HOGENOM" id="CLU_085083_2_1_11"/>
<keyword evidence="1" id="KW-0812">Transmembrane</keyword>
<keyword evidence="3" id="KW-1185">Reference proteome</keyword>
<feature type="transmembrane region" description="Helical" evidence="1">
    <location>
        <begin position="43"/>
        <end position="63"/>
    </location>
</feature>
<dbReference type="Pfam" id="PF04186">
    <property type="entry name" value="FxsA"/>
    <property type="match status" value="1"/>
</dbReference>
<reference evidence="3" key="1">
    <citation type="journal article" date="2008" name="PLoS ONE">
        <title>Survival in nuclear waste, extreme resistance, and potential applications gleaned from the genome sequence of Kineococcus radiotolerans SRS30216.</title>
        <authorList>
            <person name="Bagwell C.E."/>
            <person name="Bhat S."/>
            <person name="Hawkins G.M."/>
            <person name="Smith B.W."/>
            <person name="Biswas T."/>
            <person name="Hoover T.R."/>
            <person name="Saunders E."/>
            <person name="Han C.S."/>
            <person name="Tsodikov O.V."/>
            <person name="Shimkets L.J."/>
        </authorList>
    </citation>
    <scope>NUCLEOTIDE SEQUENCE [LARGE SCALE GENOMIC DNA]</scope>
    <source>
        <strain evidence="3">ATCC BAA-149 / DSM 14245 / SRS30216</strain>
    </source>
</reference>
<dbReference type="InterPro" id="IPR007313">
    <property type="entry name" value="FxsA"/>
</dbReference>
<accession>A6W988</accession>
<name>A6W988_KINRD</name>